<sequence>MLQEDCDCGSILMNDAVMLENQIPLFLLPEHSVSAACSRVYQDLSPLQFLRSHDDDNNNRIHSVPINQQPRDLLEYLYFQIVGGGVQDQKEEDSTSFLHILEMAPPGLIKESQSCTRYGFDIFDLFHDAFQASLGAKFLKPTGIFWVVRELVSLIDSRRRRLVYDQAWIPAASLLTRHLGMRILPVEDGSNSLKSAVSYEVHGKTLRLPVLTLKPRCGTLIRNLMAYEYHQTLTAARS</sequence>
<dbReference type="EMBL" id="CAMGYJ010000002">
    <property type="protein sequence ID" value="CAI0386845.1"/>
    <property type="molecule type" value="Genomic_DNA"/>
</dbReference>
<organism evidence="1 2">
    <name type="scientific">Linum tenue</name>
    <dbReference type="NCBI Taxonomy" id="586396"/>
    <lineage>
        <taxon>Eukaryota</taxon>
        <taxon>Viridiplantae</taxon>
        <taxon>Streptophyta</taxon>
        <taxon>Embryophyta</taxon>
        <taxon>Tracheophyta</taxon>
        <taxon>Spermatophyta</taxon>
        <taxon>Magnoliopsida</taxon>
        <taxon>eudicotyledons</taxon>
        <taxon>Gunneridae</taxon>
        <taxon>Pentapetalae</taxon>
        <taxon>rosids</taxon>
        <taxon>fabids</taxon>
        <taxon>Malpighiales</taxon>
        <taxon>Linaceae</taxon>
        <taxon>Linum</taxon>
    </lineage>
</organism>
<dbReference type="AlphaFoldDB" id="A0AAV0HNQ6"/>
<dbReference type="InterPro" id="IPR004158">
    <property type="entry name" value="DUF247_pln"/>
</dbReference>
<evidence type="ECO:0000313" key="2">
    <source>
        <dbReference type="Proteomes" id="UP001154282"/>
    </source>
</evidence>
<dbReference type="Pfam" id="PF03140">
    <property type="entry name" value="DUF247"/>
    <property type="match status" value="1"/>
</dbReference>
<proteinExistence type="predicted"/>
<gene>
    <name evidence="1" type="ORF">LITE_LOCUS5251</name>
</gene>
<comment type="caution">
    <text evidence="1">The sequence shown here is derived from an EMBL/GenBank/DDBJ whole genome shotgun (WGS) entry which is preliminary data.</text>
</comment>
<evidence type="ECO:0000313" key="1">
    <source>
        <dbReference type="EMBL" id="CAI0386845.1"/>
    </source>
</evidence>
<name>A0AAV0HNQ6_9ROSI</name>
<keyword evidence="2" id="KW-1185">Reference proteome</keyword>
<protein>
    <submittedName>
        <fullName evidence="1">Uncharacterized protein</fullName>
    </submittedName>
</protein>
<reference evidence="1" key="1">
    <citation type="submission" date="2022-08" db="EMBL/GenBank/DDBJ databases">
        <authorList>
            <person name="Gutierrez-Valencia J."/>
        </authorList>
    </citation>
    <scope>NUCLEOTIDE SEQUENCE</scope>
</reference>
<dbReference type="Proteomes" id="UP001154282">
    <property type="component" value="Unassembled WGS sequence"/>
</dbReference>
<accession>A0AAV0HNQ6</accession>